<keyword evidence="6 9" id="KW-0460">Magnesium</keyword>
<organism evidence="11">
    <name type="scientific">uncultured Sulfurovum sp</name>
    <dbReference type="NCBI Taxonomy" id="269237"/>
    <lineage>
        <taxon>Bacteria</taxon>
        <taxon>Pseudomonadati</taxon>
        <taxon>Campylobacterota</taxon>
        <taxon>Epsilonproteobacteria</taxon>
        <taxon>Campylobacterales</taxon>
        <taxon>Sulfurovaceae</taxon>
        <taxon>Sulfurovum</taxon>
        <taxon>environmental samples</taxon>
    </lineage>
</organism>
<dbReference type="HAMAP" id="MF_00151">
    <property type="entry name" value="PPAT_bact"/>
    <property type="match status" value="1"/>
</dbReference>
<evidence type="ECO:0000256" key="2">
    <source>
        <dbReference type="ARBA" id="ARBA00022679"/>
    </source>
</evidence>
<dbReference type="InterPro" id="IPR014729">
    <property type="entry name" value="Rossmann-like_a/b/a_fold"/>
</dbReference>
<comment type="subunit">
    <text evidence="9">Homohexamer.</text>
</comment>
<feature type="binding site" evidence="9">
    <location>
        <position position="45"/>
    </location>
    <ligand>
        <name>substrate</name>
    </ligand>
</feature>
<comment type="function">
    <text evidence="9">Reversibly transfers an adenylyl group from ATP to 4'-phosphopantetheine, yielding dephospho-CoA (dPCoA) and pyrophosphate.</text>
</comment>
<feature type="binding site" evidence="9">
    <location>
        <begin position="127"/>
        <end position="133"/>
    </location>
    <ligand>
        <name>ATP</name>
        <dbReference type="ChEBI" id="CHEBI:30616"/>
    </ligand>
</feature>
<comment type="subcellular location">
    <subcellularLocation>
        <location evidence="9">Cytoplasm</location>
    </subcellularLocation>
</comment>
<evidence type="ECO:0000256" key="7">
    <source>
        <dbReference type="ARBA" id="ARBA00022993"/>
    </source>
</evidence>
<feature type="binding site" evidence="9">
    <location>
        <position position="91"/>
    </location>
    <ligand>
        <name>substrate</name>
    </ligand>
</feature>
<evidence type="ECO:0000313" key="11">
    <source>
        <dbReference type="EMBL" id="CAA6818054.1"/>
    </source>
</evidence>
<feature type="binding site" evidence="9">
    <location>
        <position position="13"/>
    </location>
    <ligand>
        <name>substrate</name>
    </ligand>
</feature>
<evidence type="ECO:0000256" key="4">
    <source>
        <dbReference type="ARBA" id="ARBA00022741"/>
    </source>
</evidence>
<keyword evidence="2 9" id="KW-0808">Transferase</keyword>
<evidence type="ECO:0000256" key="6">
    <source>
        <dbReference type="ARBA" id="ARBA00022842"/>
    </source>
</evidence>
<comment type="cofactor">
    <cofactor evidence="9">
        <name>Mg(2+)</name>
        <dbReference type="ChEBI" id="CHEBI:18420"/>
    </cofactor>
</comment>
<keyword evidence="4 9" id="KW-0547">Nucleotide-binding</keyword>
<feature type="binding site" evidence="9">
    <location>
        <position position="102"/>
    </location>
    <ligand>
        <name>ATP</name>
        <dbReference type="ChEBI" id="CHEBI:30616"/>
    </ligand>
</feature>
<dbReference type="NCBIfam" id="TIGR01510">
    <property type="entry name" value="coaD_prev_kdtB"/>
    <property type="match status" value="1"/>
</dbReference>
<gene>
    <name evidence="9" type="primary">coaD</name>
    <name evidence="11" type="ORF">HELGO_WM5339</name>
</gene>
<dbReference type="Pfam" id="PF01467">
    <property type="entry name" value="CTP_transf_like"/>
    <property type="match status" value="1"/>
</dbReference>
<feature type="binding site" evidence="9">
    <location>
        <position position="77"/>
    </location>
    <ligand>
        <name>substrate</name>
    </ligand>
</feature>
<proteinExistence type="inferred from homology"/>
<dbReference type="GO" id="GO:0005524">
    <property type="term" value="F:ATP binding"/>
    <property type="evidence" value="ECO:0007669"/>
    <property type="project" value="UniProtKB-KW"/>
</dbReference>
<keyword evidence="7 9" id="KW-0173">Coenzyme A biosynthesis</keyword>
<accession>A0A6S6TFD8</accession>
<feature type="binding site" evidence="9">
    <location>
        <begin position="13"/>
        <end position="14"/>
    </location>
    <ligand>
        <name>ATP</name>
        <dbReference type="ChEBI" id="CHEBI:30616"/>
    </ligand>
</feature>
<dbReference type="EC" id="2.7.7.3" evidence="9"/>
<dbReference type="GO" id="GO:0015937">
    <property type="term" value="P:coenzyme A biosynthetic process"/>
    <property type="evidence" value="ECO:0007669"/>
    <property type="project" value="UniProtKB-UniRule"/>
</dbReference>
<feature type="site" description="Transition state stabilizer" evidence="9">
    <location>
        <position position="21"/>
    </location>
</feature>
<evidence type="ECO:0000256" key="3">
    <source>
        <dbReference type="ARBA" id="ARBA00022695"/>
    </source>
</evidence>
<keyword evidence="1 9" id="KW-0963">Cytoplasm</keyword>
<dbReference type="PANTHER" id="PTHR21342">
    <property type="entry name" value="PHOSPHOPANTETHEINE ADENYLYLTRANSFERASE"/>
    <property type="match status" value="1"/>
</dbReference>
<dbReference type="GO" id="GO:0004595">
    <property type="term" value="F:pantetheine-phosphate adenylyltransferase activity"/>
    <property type="evidence" value="ECO:0007669"/>
    <property type="project" value="UniProtKB-UniRule"/>
</dbReference>
<reference evidence="11" key="1">
    <citation type="submission" date="2020-01" db="EMBL/GenBank/DDBJ databases">
        <authorList>
            <person name="Meier V. D."/>
            <person name="Meier V D."/>
        </authorList>
    </citation>
    <scope>NUCLEOTIDE SEQUENCE</scope>
    <source>
        <strain evidence="11">HLG_WM_MAG_02</strain>
    </source>
</reference>
<dbReference type="GO" id="GO:0005737">
    <property type="term" value="C:cytoplasm"/>
    <property type="evidence" value="ECO:0007669"/>
    <property type="project" value="UniProtKB-SubCell"/>
</dbReference>
<keyword evidence="5 9" id="KW-0067">ATP-binding</keyword>
<dbReference type="EMBL" id="CACVAZ010000117">
    <property type="protein sequence ID" value="CAA6818054.1"/>
    <property type="molecule type" value="Genomic_DNA"/>
</dbReference>
<dbReference type="CDD" id="cd02163">
    <property type="entry name" value="PPAT"/>
    <property type="match status" value="1"/>
</dbReference>
<feature type="domain" description="Cytidyltransferase-like" evidence="10">
    <location>
        <begin position="9"/>
        <end position="137"/>
    </location>
</feature>
<keyword evidence="3 9" id="KW-0548">Nucleotidyltransferase</keyword>
<dbReference type="InterPro" id="IPR004821">
    <property type="entry name" value="Cyt_trans-like"/>
</dbReference>
<feature type="binding site" evidence="9">
    <location>
        <begin position="92"/>
        <end position="94"/>
    </location>
    <ligand>
        <name>ATP</name>
        <dbReference type="ChEBI" id="CHEBI:30616"/>
    </ligand>
</feature>
<comment type="similarity">
    <text evidence="9">Belongs to the bacterial CoaD family.</text>
</comment>
<dbReference type="AlphaFoldDB" id="A0A6S6TFD8"/>
<name>A0A6S6TFD8_9BACT</name>
<sequence length="165" mass="18655">MSNHSRRAIYPGTFDPLTNGHLDIIERSSKIFDEIVVAIGDNPDKNPLFTVVERTSMIKKATQHLPNITLVKFNSLLIDLASQLNANIIIRGIRTATDFEYESQMGYANKRLRKDLETIYLMPSLEYSYISSSVVRAILKFDGSIEPLVPKSILEEVEAKRKGLN</sequence>
<dbReference type="InterPro" id="IPR001980">
    <property type="entry name" value="PPAT"/>
</dbReference>
<dbReference type="SUPFAM" id="SSF52374">
    <property type="entry name" value="Nucleotidylyl transferase"/>
    <property type="match status" value="1"/>
</dbReference>
<evidence type="ECO:0000256" key="8">
    <source>
        <dbReference type="ARBA" id="ARBA00029346"/>
    </source>
</evidence>
<comment type="catalytic activity">
    <reaction evidence="8 9">
        <text>(R)-4'-phosphopantetheine + ATP + H(+) = 3'-dephospho-CoA + diphosphate</text>
        <dbReference type="Rhea" id="RHEA:19801"/>
        <dbReference type="ChEBI" id="CHEBI:15378"/>
        <dbReference type="ChEBI" id="CHEBI:30616"/>
        <dbReference type="ChEBI" id="CHEBI:33019"/>
        <dbReference type="ChEBI" id="CHEBI:57328"/>
        <dbReference type="ChEBI" id="CHEBI:61723"/>
        <dbReference type="EC" id="2.7.7.3"/>
    </reaction>
</comment>
<dbReference type="PRINTS" id="PR01020">
    <property type="entry name" value="LPSBIOSNTHSS"/>
</dbReference>
<evidence type="ECO:0000256" key="5">
    <source>
        <dbReference type="ARBA" id="ARBA00022840"/>
    </source>
</evidence>
<evidence type="ECO:0000256" key="9">
    <source>
        <dbReference type="HAMAP-Rule" id="MF_00151"/>
    </source>
</evidence>
<dbReference type="NCBIfam" id="TIGR00125">
    <property type="entry name" value="cyt_tran_rel"/>
    <property type="match status" value="1"/>
</dbReference>
<comment type="pathway">
    <text evidence="9">Cofactor biosynthesis; coenzyme A biosynthesis; CoA from (R)-pantothenate: step 4/5.</text>
</comment>
<dbReference type="UniPathway" id="UPA00241">
    <property type="reaction ID" value="UER00355"/>
</dbReference>
<evidence type="ECO:0000259" key="10">
    <source>
        <dbReference type="Pfam" id="PF01467"/>
    </source>
</evidence>
<dbReference type="PANTHER" id="PTHR21342:SF1">
    <property type="entry name" value="PHOSPHOPANTETHEINE ADENYLYLTRANSFERASE"/>
    <property type="match status" value="1"/>
</dbReference>
<evidence type="ECO:0000256" key="1">
    <source>
        <dbReference type="ARBA" id="ARBA00022490"/>
    </source>
</evidence>
<dbReference type="Gene3D" id="3.40.50.620">
    <property type="entry name" value="HUPs"/>
    <property type="match status" value="1"/>
</dbReference>
<feature type="binding site" evidence="9">
    <location>
        <position position="21"/>
    </location>
    <ligand>
        <name>ATP</name>
        <dbReference type="ChEBI" id="CHEBI:30616"/>
    </ligand>
</feature>
<protein>
    <recommendedName>
        <fullName evidence="9">Phosphopantetheine adenylyltransferase</fullName>
        <ecNumber evidence="9">2.7.7.3</ecNumber>
    </recommendedName>
    <alternativeName>
        <fullName evidence="9">Dephospho-CoA pyrophosphorylase</fullName>
    </alternativeName>
    <alternativeName>
        <fullName evidence="9">Pantetheine-phosphate adenylyltransferase</fullName>
        <shortName evidence="9">PPAT</shortName>
    </alternativeName>
</protein>